<dbReference type="GO" id="GO:0005634">
    <property type="term" value="C:nucleus"/>
    <property type="evidence" value="ECO:0007669"/>
    <property type="project" value="UniProtKB-SubCell"/>
</dbReference>
<dbReference type="FunFam" id="3.10.20.90:FF:000078">
    <property type="entry name" value="Auxin-responsive protein"/>
    <property type="match status" value="1"/>
</dbReference>
<dbReference type="Pfam" id="PF02309">
    <property type="entry name" value="AUX_IAA"/>
    <property type="match status" value="1"/>
</dbReference>
<proteinExistence type="inferred from homology"/>
<dbReference type="PANTHER" id="PTHR31734:SF226">
    <property type="entry name" value="AUXIN-RESPONSIVE PROTEIN IAA17"/>
    <property type="match status" value="1"/>
</dbReference>
<dbReference type="PANTHER" id="PTHR31734">
    <property type="entry name" value="AUXIN-RESPONSIVE PROTEIN IAA17"/>
    <property type="match status" value="1"/>
</dbReference>
<evidence type="ECO:0000256" key="5">
    <source>
        <dbReference type="ARBA" id="ARBA00023015"/>
    </source>
</evidence>
<reference evidence="13" key="1">
    <citation type="submission" date="2018-02" db="EMBL/GenBank/DDBJ databases">
        <authorList>
            <person name="Cohen D.B."/>
            <person name="Kent A.D."/>
        </authorList>
    </citation>
    <scope>NUCLEOTIDE SEQUENCE</scope>
</reference>
<dbReference type="PROSITE" id="PS51745">
    <property type="entry name" value="PB1"/>
    <property type="match status" value="1"/>
</dbReference>
<comment type="subunit">
    <text evidence="3 10">Homodimers and heterodimers.</text>
</comment>
<gene>
    <name evidence="13" type="ORF">FSB_LOCUS33487</name>
</gene>
<evidence type="ECO:0000256" key="4">
    <source>
        <dbReference type="ARBA" id="ARBA00022491"/>
    </source>
</evidence>
<keyword evidence="6 10" id="KW-0804">Transcription</keyword>
<evidence type="ECO:0000259" key="12">
    <source>
        <dbReference type="PROSITE" id="PS51745"/>
    </source>
</evidence>
<keyword evidence="8 10" id="KW-0927">Auxin signaling pathway</keyword>
<feature type="region of interest" description="Disordered" evidence="11">
    <location>
        <begin position="166"/>
        <end position="186"/>
    </location>
</feature>
<comment type="subcellular location">
    <subcellularLocation>
        <location evidence="1 10">Nucleus</location>
    </subcellularLocation>
</comment>
<keyword evidence="4 10" id="KW-0678">Repressor</keyword>
<feature type="region of interest" description="Disordered" evidence="11">
    <location>
        <begin position="110"/>
        <end position="154"/>
    </location>
</feature>
<keyword evidence="7 10" id="KW-0539">Nucleus</keyword>
<feature type="domain" description="PB1" evidence="12">
    <location>
        <begin position="190"/>
        <end position="292"/>
    </location>
</feature>
<dbReference type="GO" id="GO:0009734">
    <property type="term" value="P:auxin-activated signaling pathway"/>
    <property type="evidence" value="ECO:0007669"/>
    <property type="project" value="UniProtKB-UniRule"/>
</dbReference>
<name>A0A2N9H154_FAGSY</name>
<dbReference type="EMBL" id="OIVN01002680">
    <property type="protein sequence ID" value="SPD05605.1"/>
    <property type="molecule type" value="Genomic_DNA"/>
</dbReference>
<dbReference type="Gene3D" id="3.10.20.90">
    <property type="entry name" value="Phosphatidylinositol 3-kinase Catalytic Subunit, Chain A, domain 1"/>
    <property type="match status" value="1"/>
</dbReference>
<dbReference type="GO" id="GO:0006355">
    <property type="term" value="P:regulation of DNA-templated transcription"/>
    <property type="evidence" value="ECO:0007669"/>
    <property type="project" value="InterPro"/>
</dbReference>
<organism evidence="13">
    <name type="scientific">Fagus sylvatica</name>
    <name type="common">Beechnut</name>
    <dbReference type="NCBI Taxonomy" id="28930"/>
    <lineage>
        <taxon>Eukaryota</taxon>
        <taxon>Viridiplantae</taxon>
        <taxon>Streptophyta</taxon>
        <taxon>Embryophyta</taxon>
        <taxon>Tracheophyta</taxon>
        <taxon>Spermatophyta</taxon>
        <taxon>Magnoliopsida</taxon>
        <taxon>eudicotyledons</taxon>
        <taxon>Gunneridae</taxon>
        <taxon>Pentapetalae</taxon>
        <taxon>rosids</taxon>
        <taxon>fabids</taxon>
        <taxon>Fagales</taxon>
        <taxon>Fagaceae</taxon>
        <taxon>Fagus</taxon>
    </lineage>
</organism>
<dbReference type="AlphaFoldDB" id="A0A2N9H154"/>
<keyword evidence="5 10" id="KW-0805">Transcription regulation</keyword>
<comment type="function">
    <text evidence="9">Aux/IAA proteins are short-lived transcriptional factors that function as repressors of early auxin response genes at low auxin concentrations. Repression is thought to result from the interaction with auxin response factors (ARFs), proteins that bind to the auxin-responsive promoter element (AuxRE). Formation of heterodimers with ARF proteins may alter their ability to modulate early auxin response genes expression.</text>
</comment>
<dbReference type="InterPro" id="IPR053793">
    <property type="entry name" value="PB1-like"/>
</dbReference>
<comment type="similarity">
    <text evidence="2 10">Belongs to the Aux/IAA family.</text>
</comment>
<evidence type="ECO:0000256" key="10">
    <source>
        <dbReference type="RuleBase" id="RU004549"/>
    </source>
</evidence>
<evidence type="ECO:0000256" key="2">
    <source>
        <dbReference type="ARBA" id="ARBA00006728"/>
    </source>
</evidence>
<accession>A0A2N9H154</accession>
<evidence type="ECO:0000256" key="11">
    <source>
        <dbReference type="SAM" id="MobiDB-lite"/>
    </source>
</evidence>
<dbReference type="InterPro" id="IPR033389">
    <property type="entry name" value="AUX/IAA_dom"/>
</dbReference>
<protein>
    <recommendedName>
        <fullName evidence="10">Auxin-responsive protein</fullName>
    </recommendedName>
</protein>
<evidence type="ECO:0000256" key="7">
    <source>
        <dbReference type="ARBA" id="ARBA00023242"/>
    </source>
</evidence>
<evidence type="ECO:0000256" key="8">
    <source>
        <dbReference type="ARBA" id="ARBA00023294"/>
    </source>
</evidence>
<evidence type="ECO:0000256" key="9">
    <source>
        <dbReference type="ARBA" id="ARBA00025283"/>
    </source>
</evidence>
<dbReference type="SUPFAM" id="SSF54277">
    <property type="entry name" value="CAD &amp; PB1 domains"/>
    <property type="match status" value="1"/>
</dbReference>
<evidence type="ECO:0000256" key="3">
    <source>
        <dbReference type="ARBA" id="ARBA00011726"/>
    </source>
</evidence>
<evidence type="ECO:0000313" key="13">
    <source>
        <dbReference type="EMBL" id="SPD05605.1"/>
    </source>
</evidence>
<evidence type="ECO:0000256" key="6">
    <source>
        <dbReference type="ARBA" id="ARBA00023163"/>
    </source>
</evidence>
<dbReference type="InterPro" id="IPR003311">
    <property type="entry name" value="AUX_IAA"/>
</dbReference>
<sequence>MSVQLEHDYIGLSSEAASSMEGSERKTGGLNLNLKATELRLGLPGSESPERDNGVGVLKSLLVVSRAKRGFSDAIDGGSGKWGLSGNGGSDTELCKGGNLFSPRGVNGGGKGGGSECNNQNTGLGGPVLKDGVVPQSPKPLQEKKSQLSAPAAKAQVVGWPPIRSFRKNSMASHSPKSDDDAEGKSGSGCLYVKVSMDGAPYLRKVDLKTYGSYMDLSSALEKMFSCFTIGQCSSQGVPSRDGLNESRLMDLLHGSEYVLTYEDKDGDWMLVGDVPWEMFTESCKRLRIMKSSEAIGLAPRAMEKCKNRN</sequence>
<evidence type="ECO:0000256" key="1">
    <source>
        <dbReference type="ARBA" id="ARBA00004123"/>
    </source>
</evidence>